<protein>
    <submittedName>
        <fullName evidence="1">Uncharacterized protein</fullName>
    </submittedName>
</protein>
<gene>
    <name evidence="1" type="ORF">ECRASSUSDP1_LOCUS27423</name>
</gene>
<dbReference type="EMBL" id="CAMPGE010028296">
    <property type="protein sequence ID" value="CAI2385836.1"/>
    <property type="molecule type" value="Genomic_DNA"/>
</dbReference>
<dbReference type="Proteomes" id="UP001295684">
    <property type="component" value="Unassembled WGS sequence"/>
</dbReference>
<comment type="caution">
    <text evidence="1">The sequence shown here is derived from an EMBL/GenBank/DDBJ whole genome shotgun (WGS) entry which is preliminary data.</text>
</comment>
<keyword evidence="2" id="KW-1185">Reference proteome</keyword>
<dbReference type="AlphaFoldDB" id="A0AAD2DAY4"/>
<organism evidence="1 2">
    <name type="scientific">Euplotes crassus</name>
    <dbReference type="NCBI Taxonomy" id="5936"/>
    <lineage>
        <taxon>Eukaryota</taxon>
        <taxon>Sar</taxon>
        <taxon>Alveolata</taxon>
        <taxon>Ciliophora</taxon>
        <taxon>Intramacronucleata</taxon>
        <taxon>Spirotrichea</taxon>
        <taxon>Hypotrichia</taxon>
        <taxon>Euplotida</taxon>
        <taxon>Euplotidae</taxon>
        <taxon>Moneuplotes</taxon>
    </lineage>
</organism>
<proteinExistence type="predicted"/>
<name>A0AAD2DAY4_EUPCR</name>
<accession>A0AAD2DAY4</accession>
<reference evidence="1" key="1">
    <citation type="submission" date="2023-07" db="EMBL/GenBank/DDBJ databases">
        <authorList>
            <consortium name="AG Swart"/>
            <person name="Singh M."/>
            <person name="Singh A."/>
            <person name="Seah K."/>
            <person name="Emmerich C."/>
        </authorList>
    </citation>
    <scope>NUCLEOTIDE SEQUENCE</scope>
    <source>
        <strain evidence="1">DP1</strain>
    </source>
</reference>
<evidence type="ECO:0000313" key="1">
    <source>
        <dbReference type="EMBL" id="CAI2385836.1"/>
    </source>
</evidence>
<sequence length="272" mass="31730">MIILKIELLDNSTDNLLEEFKTIGSNPKLKHKTHFLIHKPANYIRQGEENKKTPELFHASKQIKKIFLNKTSCLPKRRSQRMLQNMIQLHVPETENTSRRKDLVYKSALRKLKRFCKNIFKTQNLEVVRRRYINCRIGHLYNKMYQTLQTIISEEYLTNDLIYFTMGIAGIRKPSGLPCSNQLRQEILEIVSCASFFPEKVSKMSSLCKLPNIDPKYSRVSGRIMGKRTAYCNESLLNSISSLNWQHINQKCSDASLAEFILFDHKNVPNFS</sequence>
<evidence type="ECO:0000313" key="2">
    <source>
        <dbReference type="Proteomes" id="UP001295684"/>
    </source>
</evidence>